<comment type="caution">
    <text evidence="4">The sequence shown here is derived from an EMBL/GenBank/DDBJ whole genome shotgun (WGS) entry which is preliminary data.</text>
</comment>
<dbReference type="AlphaFoldDB" id="A0A9Q0J0P9"/>
<dbReference type="InterPro" id="IPR021480">
    <property type="entry name" value="Zinc_ribbon_12"/>
</dbReference>
<dbReference type="OrthoDB" id="2020426at2759"/>
<reference evidence="4" key="1">
    <citation type="submission" date="2022-02" db="EMBL/GenBank/DDBJ databases">
        <authorList>
            <person name="Henning P.M."/>
            <person name="McCubbin A.G."/>
            <person name="Shore J.S."/>
        </authorList>
    </citation>
    <scope>NUCLEOTIDE SEQUENCE</scope>
    <source>
        <strain evidence="4">F60SS</strain>
        <tissue evidence="4">Leaves</tissue>
    </source>
</reference>
<dbReference type="PANTHER" id="PTHR31105">
    <property type="entry name" value="EXTRA-LARGE G-PROTEIN-LIKE"/>
    <property type="match status" value="1"/>
</dbReference>
<evidence type="ECO:0000256" key="1">
    <source>
        <dbReference type="SAM" id="MobiDB-lite"/>
    </source>
</evidence>
<evidence type="ECO:0000313" key="5">
    <source>
        <dbReference type="Proteomes" id="UP001141552"/>
    </source>
</evidence>
<evidence type="ECO:0000259" key="2">
    <source>
        <dbReference type="Pfam" id="PF11331"/>
    </source>
</evidence>
<evidence type="ECO:0000259" key="3">
    <source>
        <dbReference type="Pfam" id="PF22910"/>
    </source>
</evidence>
<dbReference type="Proteomes" id="UP001141552">
    <property type="component" value="Unassembled WGS sequence"/>
</dbReference>
<reference evidence="4" key="2">
    <citation type="journal article" date="2023" name="Plants (Basel)">
        <title>Annotation of the Turnera subulata (Passifloraceae) Draft Genome Reveals the S-Locus Evolved after the Divergence of Turneroideae from Passifloroideae in a Stepwise Manner.</title>
        <authorList>
            <person name="Henning P.M."/>
            <person name="Roalson E.H."/>
            <person name="Mir W."/>
            <person name="McCubbin A.G."/>
            <person name="Shore J.S."/>
        </authorList>
    </citation>
    <scope>NUCLEOTIDE SEQUENCE</scope>
    <source>
        <strain evidence="4">F60SS</strain>
    </source>
</reference>
<feature type="compositionally biased region" description="Basic and acidic residues" evidence="1">
    <location>
        <begin position="145"/>
        <end position="158"/>
    </location>
</feature>
<name>A0A9Q0J0P9_9ROSI</name>
<proteinExistence type="predicted"/>
<feature type="domain" description="Enhanced disease resistance 4-like N-terminal" evidence="3">
    <location>
        <begin position="6"/>
        <end position="39"/>
    </location>
</feature>
<feature type="region of interest" description="Disordered" evidence="1">
    <location>
        <begin position="142"/>
        <end position="188"/>
    </location>
</feature>
<dbReference type="GO" id="GO:1900150">
    <property type="term" value="P:regulation of defense response to fungus"/>
    <property type="evidence" value="ECO:0007669"/>
    <property type="project" value="InterPro"/>
</dbReference>
<evidence type="ECO:0000313" key="4">
    <source>
        <dbReference type="EMBL" id="KAJ4823727.1"/>
    </source>
</evidence>
<feature type="region of interest" description="Disordered" evidence="1">
    <location>
        <begin position="48"/>
        <end position="69"/>
    </location>
</feature>
<dbReference type="PANTHER" id="PTHR31105:SF42">
    <property type="entry name" value="OS02G0258300 PROTEIN"/>
    <property type="match status" value="1"/>
</dbReference>
<dbReference type="InterPro" id="IPR055126">
    <property type="entry name" value="EDR4-like_N"/>
</dbReference>
<feature type="domain" description="Probable zinc-ribbon" evidence="2">
    <location>
        <begin position="474"/>
        <end position="518"/>
    </location>
</feature>
<gene>
    <name evidence="4" type="ORF">Tsubulata_046991</name>
</gene>
<dbReference type="EMBL" id="JAKUCV010007372">
    <property type="protein sequence ID" value="KAJ4823727.1"/>
    <property type="molecule type" value="Genomic_DNA"/>
</dbReference>
<dbReference type="InterPro" id="IPR040244">
    <property type="entry name" value="EDR4-like"/>
</dbReference>
<feature type="compositionally biased region" description="Basic and acidic residues" evidence="1">
    <location>
        <begin position="610"/>
        <end position="636"/>
    </location>
</feature>
<dbReference type="Pfam" id="PF11331">
    <property type="entry name" value="Zn_ribbon_12"/>
    <property type="match status" value="1"/>
</dbReference>
<keyword evidence="5" id="KW-1185">Reference proteome</keyword>
<organism evidence="4 5">
    <name type="scientific">Turnera subulata</name>
    <dbReference type="NCBI Taxonomy" id="218843"/>
    <lineage>
        <taxon>Eukaryota</taxon>
        <taxon>Viridiplantae</taxon>
        <taxon>Streptophyta</taxon>
        <taxon>Embryophyta</taxon>
        <taxon>Tracheophyta</taxon>
        <taxon>Spermatophyta</taxon>
        <taxon>Magnoliopsida</taxon>
        <taxon>eudicotyledons</taxon>
        <taxon>Gunneridae</taxon>
        <taxon>Pentapetalae</taxon>
        <taxon>rosids</taxon>
        <taxon>fabids</taxon>
        <taxon>Malpighiales</taxon>
        <taxon>Passifloraceae</taxon>
        <taxon>Turnera</taxon>
    </lineage>
</organism>
<evidence type="ECO:0008006" key="6">
    <source>
        <dbReference type="Google" id="ProtNLM"/>
    </source>
</evidence>
<sequence>MAEGSKIRFVRCPKCKNLLQEPSDHSVYQCGGCAAFLRAKKKVNTNDESIDKAANEGAGDGFEKMESVPEKEVGTLGSGYENVMESDGVIHVWRKERVIRERNVRIAAGGLSRSENREDPTGDNNRNVMPQNLRYQSVHSLKHPIGNDKYRDGADRNRSRPQFANSGGDKGIGEISPEIKRSAGSLKSRVTTDRWDMNEGIPRGRDCKNDGGTFCNSAYPPDVGPSRFYNLPSSHGYGKLGKGYNDLSGPNPELHRVELQKKLDELQAELSRYCALGDRLTPDPYHVLNSVARPGLAPEKHFPQPAYFEQNVHQPIPYTSNMERQRHYAVKHAPTGILSYEDHFQRQMVGVHSCQPLCQCSHRSPHGYLSKQRMVAREEPFGPHLHETSYPDMNWHISSRVPFTTSGNQSTVRTPKHFNGNFNDNSMTLGHNLRANVHSLHSKDPRMHTRWPTDIDGFQKSRTTGMAVTFYPIAGGAPFIACCNCFEVLKLPRKVKARENKQRKLKCGACSTVILLKIEKKRLSISVPADKKSISAEVDDTLEVSKEVPLSSVSCLGTGGTTSCADDFDNAEIGVFSADGTENIPAEGHRLNENESKDMQDITSSPPVYSEEKKSLDSLTDEKDTPAAELPAKDDASPTFQRLPSLKNCNDASFDHAENQCGSGNRITWSTSKDHAEIVVDECTSRQSSVKDVSVASEQKRDQEKLALVKSTSRQTSVKNVPMEIEVELSFSEYASTSMSEEFPEASKGVLSRINGNSEPFFVTLIKKSFKDFSRSNQSLESGKPVVFVNGKSIPDRMVKKAEKLAGPIHAGDYWYDVRAGFWGVMGQPCLGLIPPFIEEFNYPMPEKCGAGNTHVFVNDRELHQTDLDILSSKGLPVTRGKSYIVEASGRVFDMDSGEELRRLGKLAPTVEELKQGFGMWVPREELVYAK</sequence>
<feature type="region of interest" description="Disordered" evidence="1">
    <location>
        <begin position="579"/>
        <end position="640"/>
    </location>
</feature>
<feature type="compositionally biased region" description="Basic and acidic residues" evidence="1">
    <location>
        <begin position="587"/>
        <end position="600"/>
    </location>
</feature>
<dbReference type="Pfam" id="PF22910">
    <property type="entry name" value="EDR4-like_1st"/>
    <property type="match status" value="1"/>
</dbReference>
<protein>
    <recommendedName>
        <fullName evidence="6">Zinc-ribbon domain-containing protein</fullName>
    </recommendedName>
</protein>
<accession>A0A9Q0J0P9</accession>